<dbReference type="Proteomes" id="UP000076630">
    <property type="component" value="Unassembled WGS sequence"/>
</dbReference>
<evidence type="ECO:0000313" key="2">
    <source>
        <dbReference type="Proteomes" id="UP000076630"/>
    </source>
</evidence>
<dbReference type="OrthoDB" id="697275at2"/>
<dbReference type="AlphaFoldDB" id="A0A163W874"/>
<organism evidence="1 2">
    <name type="scientific">Myroides marinus</name>
    <dbReference type="NCBI Taxonomy" id="703342"/>
    <lineage>
        <taxon>Bacteria</taxon>
        <taxon>Pseudomonadati</taxon>
        <taxon>Bacteroidota</taxon>
        <taxon>Flavobacteriia</taxon>
        <taxon>Flavobacteriales</taxon>
        <taxon>Flavobacteriaceae</taxon>
        <taxon>Myroides</taxon>
    </lineage>
</organism>
<keyword evidence="2" id="KW-1185">Reference proteome</keyword>
<proteinExistence type="predicted"/>
<accession>A0A163W874</accession>
<gene>
    <name evidence="1" type="ORF">AV926_16540</name>
</gene>
<comment type="caution">
    <text evidence="1">The sequence shown here is derived from an EMBL/GenBank/DDBJ whole genome shotgun (WGS) entry which is preliminary data.</text>
</comment>
<dbReference type="EMBL" id="LQNU01000079">
    <property type="protein sequence ID" value="KZE76010.1"/>
    <property type="molecule type" value="Genomic_DNA"/>
</dbReference>
<sequence>MKKVLSIVGALVVLGVGVFLYQQYFGESNQGYPNKPKVVEDSKRIRTFIDETDEGLDIYYLIKKEDGTDLRVDNVYYYDVVAPDYANENFIRFRDDKQEFVGLYNDKGVVVIPPTYSALSKVHNGMLYGLKDAVKDNIGRNGDRHSVLLGGTTVLLNTKGEVLIEDMDTPNVSLDMFSLKLTDEPILESYYKSYKGVNGKYYNFVELEKYFEDFVKNDFLPSTMDNKWEKYLADKVITDIEIKNENVGDYMRYTKDEMLQTQKHKIVKAFNLATDTNEELRKLVYNVNDWVASVDEEVIEEKDKSVYMNEIGEWREAEFPIFELNIKEVHERQTRSNHFEFYRNKKGEMTLFKITIRANYY</sequence>
<reference evidence="1 2" key="1">
    <citation type="submission" date="2016-01" db="EMBL/GenBank/DDBJ databases">
        <title>Whole genome sequencing of Myroides marinus L41.</title>
        <authorList>
            <person name="Hong K.W."/>
        </authorList>
    </citation>
    <scope>NUCLEOTIDE SEQUENCE [LARGE SCALE GENOMIC DNA]</scope>
    <source>
        <strain evidence="1 2">L41</strain>
    </source>
</reference>
<dbReference type="RefSeq" id="WP_038986054.1">
    <property type="nucleotide sequence ID" value="NZ_JWJO01000020.1"/>
</dbReference>
<protein>
    <submittedName>
        <fullName evidence="1">Uncharacterized protein</fullName>
    </submittedName>
</protein>
<evidence type="ECO:0000313" key="1">
    <source>
        <dbReference type="EMBL" id="KZE76010.1"/>
    </source>
</evidence>
<name>A0A163W874_9FLAO</name>